<dbReference type="InterPro" id="IPR033248">
    <property type="entry name" value="Transketolase_C"/>
</dbReference>
<dbReference type="InterPro" id="IPR029061">
    <property type="entry name" value="THDP-binding"/>
</dbReference>
<evidence type="ECO:0000256" key="2">
    <source>
        <dbReference type="ARBA" id="ARBA00003906"/>
    </source>
</evidence>
<evidence type="ECO:0000313" key="7">
    <source>
        <dbReference type="EMBL" id="KIG13759.1"/>
    </source>
</evidence>
<dbReference type="Pfam" id="PF02779">
    <property type="entry name" value="Transket_pyr"/>
    <property type="match status" value="1"/>
</dbReference>
<dbReference type="InterPro" id="IPR001017">
    <property type="entry name" value="DH_E1"/>
</dbReference>
<evidence type="ECO:0000313" key="8">
    <source>
        <dbReference type="Proteomes" id="UP000031599"/>
    </source>
</evidence>
<comment type="function">
    <text evidence="2">E1 component of the 2-oxoglutarate dehydrogenase (OGDH) complex which catalyzes the decarboxylation of 2-oxoglutarate, the first step in the conversion of 2-oxoglutarate to succinyl-CoA and CO(2).</text>
</comment>
<comment type="cofactor">
    <cofactor evidence="1">
        <name>thiamine diphosphate</name>
        <dbReference type="ChEBI" id="CHEBI:58937"/>
    </cofactor>
</comment>
<dbReference type="GO" id="GO:0003863">
    <property type="term" value="F:branched-chain 2-oxo acid dehydrogenase activity"/>
    <property type="evidence" value="ECO:0007669"/>
    <property type="project" value="UniProtKB-EC"/>
</dbReference>
<dbReference type="EMBL" id="JMCC02000089">
    <property type="protein sequence ID" value="KIG13759.1"/>
    <property type="molecule type" value="Genomic_DNA"/>
</dbReference>
<protein>
    <recommendedName>
        <fullName evidence="3">3-methyl-2-oxobutanoate dehydrogenase (2-methylpropanoyl-transferring)</fullName>
        <ecNumber evidence="3">1.2.4.4</ecNumber>
    </recommendedName>
</protein>
<dbReference type="Proteomes" id="UP000031599">
    <property type="component" value="Unassembled WGS sequence"/>
</dbReference>
<keyword evidence="4" id="KW-0560">Oxidoreductase</keyword>
<dbReference type="Gene3D" id="3.40.50.970">
    <property type="match status" value="2"/>
</dbReference>
<dbReference type="SUPFAM" id="SSF52922">
    <property type="entry name" value="TK C-terminal domain-like"/>
    <property type="match status" value="1"/>
</dbReference>
<dbReference type="AlphaFoldDB" id="A0A0C1Z815"/>
<dbReference type="SUPFAM" id="SSF52518">
    <property type="entry name" value="Thiamin diphosphate-binding fold (THDP-binding)"/>
    <property type="match status" value="2"/>
</dbReference>
<dbReference type="Gene3D" id="3.40.50.920">
    <property type="match status" value="1"/>
</dbReference>
<reference evidence="7 8" key="1">
    <citation type="submission" date="2014-12" db="EMBL/GenBank/DDBJ databases">
        <title>Genome assembly of Enhygromyxa salina DSM 15201.</title>
        <authorList>
            <person name="Sharma G."/>
            <person name="Subramanian S."/>
        </authorList>
    </citation>
    <scope>NUCLEOTIDE SEQUENCE [LARGE SCALE GENOMIC DNA]</scope>
    <source>
        <strain evidence="7 8">DSM 15201</strain>
    </source>
</reference>
<gene>
    <name evidence="7" type="ORF">DB30_07605</name>
</gene>
<evidence type="ECO:0000256" key="5">
    <source>
        <dbReference type="ARBA" id="ARBA00023052"/>
    </source>
</evidence>
<evidence type="ECO:0000256" key="3">
    <source>
        <dbReference type="ARBA" id="ARBA00012277"/>
    </source>
</evidence>
<evidence type="ECO:0000256" key="4">
    <source>
        <dbReference type="ARBA" id="ARBA00023002"/>
    </source>
</evidence>
<dbReference type="PANTHER" id="PTHR42980">
    <property type="entry name" value="2-OXOISOVALERATE DEHYDROGENASE SUBUNIT BETA-RELATED"/>
    <property type="match status" value="1"/>
</dbReference>
<dbReference type="SMART" id="SM00861">
    <property type="entry name" value="Transket_pyr"/>
    <property type="match status" value="1"/>
</dbReference>
<sequence>MNMAAKYPLDRLQDHPSLTPELLRLAYREMCMARCHVERVVQECSKGNIKFAIWGPGEELHGAAQALAYNEVVNRDAFGISGHYRSAGLISLWSRLRGYEDFHLDHMRQQLSRATDPWSGGRQMTAHFNDPRFNILPAQSALGMQLGKAVGYAHGMRQKGYDDGLAVAIVGDGTMAESDFHEGVTGAAILDVPLLLCVTDNGIAISVKPEDGRGLRDLQAYAKAFDFEFFSADGNDFLEMYEVSKAAATFCRDNQRPALFWVHGLSRLNGHSNAGIYNFSFDAHDCLNDFGEALVERGILEPQDIIRRNDETRGDYYKRHDFGRVGKLADDYILETMRIAESEPEPKPESIWEHIYDPYPEAVEPAPVGRETVISLNGAIRAAMRDILEQNPMTWIYGQDVAERGGVMQATKGLWERFPEQVRDAPINEPLILGTAVGFAMHEGATAMPEIQFSDYSLNTLHWLVYMGNLLWQTNGTVRANVIARLPVEPLHGGAIYHSMCMEGFYGSIPGLTIIAPTTSRDFYGMLRSAAEYTGPVVVFESKGLYRMPLGDAFPGEPSDAEEIKRLKRAIGMQGLIPDLPTDFRVPLGKAAVRREGSDITIVTWGRCTLFVYEAIQTLSERGIDVEMIDLRTIVPPDMDTVLASVRKTGRLLVVHEDRAFASIGRELQGQTIEAMSDQPVVTRVLGQDPVPGIPQNVNLEHHIVVSPEKIIAAAEQVMATTPVGVGQPAAQTSQNAPKVAEPARTRVLWTPNRAWVG</sequence>
<accession>A0A0C1Z815</accession>
<comment type="caution">
    <text evidence="7">The sequence shown here is derived from an EMBL/GenBank/DDBJ whole genome shotgun (WGS) entry which is preliminary data.</text>
</comment>
<dbReference type="GO" id="GO:0007584">
    <property type="term" value="P:response to nutrient"/>
    <property type="evidence" value="ECO:0007669"/>
    <property type="project" value="TreeGrafter"/>
</dbReference>
<dbReference type="GO" id="GO:0009083">
    <property type="term" value="P:branched-chain amino acid catabolic process"/>
    <property type="evidence" value="ECO:0007669"/>
    <property type="project" value="TreeGrafter"/>
</dbReference>
<dbReference type="Pfam" id="PF00676">
    <property type="entry name" value="E1_dh"/>
    <property type="match status" value="1"/>
</dbReference>
<dbReference type="Pfam" id="PF02780">
    <property type="entry name" value="Transketolase_C"/>
    <property type="match status" value="1"/>
</dbReference>
<dbReference type="EC" id="1.2.4.4" evidence="3"/>
<keyword evidence="5" id="KW-0786">Thiamine pyrophosphate</keyword>
<proteinExistence type="predicted"/>
<feature type="domain" description="Transketolase-like pyrimidine-binding" evidence="6">
    <location>
        <begin position="374"/>
        <end position="548"/>
    </location>
</feature>
<organism evidence="7 8">
    <name type="scientific">Enhygromyxa salina</name>
    <dbReference type="NCBI Taxonomy" id="215803"/>
    <lineage>
        <taxon>Bacteria</taxon>
        <taxon>Pseudomonadati</taxon>
        <taxon>Myxococcota</taxon>
        <taxon>Polyangia</taxon>
        <taxon>Nannocystales</taxon>
        <taxon>Nannocystaceae</taxon>
        <taxon>Enhygromyxa</taxon>
    </lineage>
</organism>
<evidence type="ECO:0000259" key="6">
    <source>
        <dbReference type="SMART" id="SM00861"/>
    </source>
</evidence>
<dbReference type="InterPro" id="IPR005475">
    <property type="entry name" value="Transketolase-like_Pyr-bd"/>
</dbReference>
<dbReference type="PANTHER" id="PTHR42980:SF1">
    <property type="entry name" value="2-OXOISOVALERATE DEHYDROGENASE SUBUNIT BETA, MITOCHONDRIAL"/>
    <property type="match status" value="1"/>
</dbReference>
<evidence type="ECO:0000256" key="1">
    <source>
        <dbReference type="ARBA" id="ARBA00001964"/>
    </source>
</evidence>
<name>A0A0C1Z815_9BACT</name>
<dbReference type="InterPro" id="IPR009014">
    <property type="entry name" value="Transketo_C/PFOR_II"/>
</dbReference>